<organism evidence="2">
    <name type="scientific">marine metagenome</name>
    <dbReference type="NCBI Taxonomy" id="408172"/>
    <lineage>
        <taxon>unclassified sequences</taxon>
        <taxon>metagenomes</taxon>
        <taxon>ecological metagenomes</taxon>
    </lineage>
</organism>
<sequence>MLVILGTKSKRKVEAVGQFVCPKCKEKQDYEVKSVRQWFTLFFIAIFPIEKKKEYFVECKACQRSYYTDVLENNNYYSDGTSVIGATKSTNELESETHTIRECPDCGTKLRLPKGKSGTVKCILCGEKFETST</sequence>
<reference evidence="2" key="1">
    <citation type="submission" date="2018-05" db="EMBL/GenBank/DDBJ databases">
        <authorList>
            <person name="Lanie J.A."/>
            <person name="Ng W.-L."/>
            <person name="Kazmierczak K.M."/>
            <person name="Andrzejewski T.M."/>
            <person name="Davidsen T.M."/>
            <person name="Wayne K.J."/>
            <person name="Tettelin H."/>
            <person name="Glass J.I."/>
            <person name="Rusch D."/>
            <person name="Podicherti R."/>
            <person name="Tsui H.-C.T."/>
            <person name="Winkler M.E."/>
        </authorList>
    </citation>
    <scope>NUCLEOTIDE SEQUENCE</scope>
</reference>
<name>A0A381W4I2_9ZZZZ</name>
<accession>A0A381W4I2</accession>
<dbReference type="AlphaFoldDB" id="A0A381W4I2"/>
<evidence type="ECO:0000313" key="2">
    <source>
        <dbReference type="EMBL" id="SVA47394.1"/>
    </source>
</evidence>
<dbReference type="Pfam" id="PF17032">
    <property type="entry name" value="Zn_ribbon_15"/>
    <property type="match status" value="1"/>
</dbReference>
<protein>
    <recommendedName>
        <fullName evidence="1">Zinc-ribbon 15 domain-containing protein</fullName>
    </recommendedName>
</protein>
<feature type="domain" description="Zinc-ribbon 15" evidence="1">
    <location>
        <begin position="20"/>
        <end position="110"/>
    </location>
</feature>
<dbReference type="InterPro" id="IPR031493">
    <property type="entry name" value="Zinc_ribbon_15"/>
</dbReference>
<gene>
    <name evidence="2" type="ORF">METZ01_LOCUS100248</name>
</gene>
<proteinExistence type="predicted"/>
<dbReference type="EMBL" id="UINC01010673">
    <property type="protein sequence ID" value="SVA47394.1"/>
    <property type="molecule type" value="Genomic_DNA"/>
</dbReference>
<evidence type="ECO:0000259" key="1">
    <source>
        <dbReference type="Pfam" id="PF17032"/>
    </source>
</evidence>